<keyword evidence="4 5" id="KW-0418">Kinase</keyword>
<reference evidence="7 8" key="1">
    <citation type="submission" date="2017-09" db="EMBL/GenBank/DDBJ databases">
        <title>Depth-based differentiation of microbial function through sediment-hosted aquifers and enrichment of novel symbionts in the deep terrestrial subsurface.</title>
        <authorList>
            <person name="Probst A.J."/>
            <person name="Ladd B."/>
            <person name="Jarett J.K."/>
            <person name="Geller-Mcgrath D.E."/>
            <person name="Sieber C.M."/>
            <person name="Emerson J.B."/>
            <person name="Anantharaman K."/>
            <person name="Thomas B.C."/>
            <person name="Malmstrom R."/>
            <person name="Stieglmeier M."/>
            <person name="Klingl A."/>
            <person name="Woyke T."/>
            <person name="Ryan C.M."/>
            <person name="Banfield J.F."/>
        </authorList>
    </citation>
    <scope>NUCLEOTIDE SEQUENCE [LARGE SCALE GENOMIC DNA]</scope>
    <source>
        <strain evidence="7">CG23_combo_of_CG06-09_8_20_14_all_38_19</strain>
    </source>
</reference>
<comment type="subcellular location">
    <subcellularLocation>
        <location evidence="6">Cytoplasm</location>
    </subcellularLocation>
</comment>
<gene>
    <name evidence="7" type="ORF">COX36_02690</name>
</gene>
<dbReference type="SUPFAM" id="SSF52540">
    <property type="entry name" value="P-loop containing nucleoside triphosphate hydrolases"/>
    <property type="match status" value="1"/>
</dbReference>
<proteinExistence type="inferred from homology"/>
<accession>A0A2G9YWC7</accession>
<keyword evidence="3 6" id="KW-0547">Nucleotide-binding</keyword>
<keyword evidence="2" id="KW-0545">Nucleotide biosynthesis</keyword>
<comment type="similarity">
    <text evidence="5">Belongs to the adenylate kinase family.</text>
</comment>
<comment type="subunit">
    <text evidence="6">Monomer.</text>
</comment>
<dbReference type="AlphaFoldDB" id="A0A2G9YWC7"/>
<evidence type="ECO:0000256" key="4">
    <source>
        <dbReference type="ARBA" id="ARBA00022777"/>
    </source>
</evidence>
<sequence>MDKINQKVIILIGPPGSGKGTQAGLLAEKLNLYYFETAKVGEERINKAKEGEYIEADGQKYYFEEEKKLWQTGKLWDPPFVVYLVQEKIRELAKEEKGIVLAGSPRTIYEGGKVIPFLKELYGQENIIVFLINQSEESSIWRNSHRRICELMRHPILYSKDTENLKTCPLDGSRLVERKGLDDPETIKIRIKEYKEKTLPLVELFKKEGLRIKEINGEQSVADVFSDILDVIHTN</sequence>
<evidence type="ECO:0000256" key="3">
    <source>
        <dbReference type="ARBA" id="ARBA00022741"/>
    </source>
</evidence>
<dbReference type="CDD" id="cd01428">
    <property type="entry name" value="ADK"/>
    <property type="match status" value="1"/>
</dbReference>
<evidence type="ECO:0000256" key="1">
    <source>
        <dbReference type="ARBA" id="ARBA00022679"/>
    </source>
</evidence>
<dbReference type="GO" id="GO:0005524">
    <property type="term" value="F:ATP binding"/>
    <property type="evidence" value="ECO:0007669"/>
    <property type="project" value="UniProtKB-KW"/>
</dbReference>
<evidence type="ECO:0000313" key="7">
    <source>
        <dbReference type="EMBL" id="PIP23537.1"/>
    </source>
</evidence>
<keyword evidence="6" id="KW-0067">ATP-binding</keyword>
<comment type="caution">
    <text evidence="7">The sequence shown here is derived from an EMBL/GenBank/DDBJ whole genome shotgun (WGS) entry which is preliminary data.</text>
</comment>
<dbReference type="GO" id="GO:0005737">
    <property type="term" value="C:cytoplasm"/>
    <property type="evidence" value="ECO:0007669"/>
    <property type="project" value="UniProtKB-SubCell"/>
</dbReference>
<dbReference type="PRINTS" id="PR00094">
    <property type="entry name" value="ADENYLTKNASE"/>
</dbReference>
<dbReference type="EC" id="2.7.4.3" evidence="6"/>
<dbReference type="PANTHER" id="PTHR23359">
    <property type="entry name" value="NUCLEOTIDE KINASE"/>
    <property type="match status" value="1"/>
</dbReference>
<dbReference type="Proteomes" id="UP000230273">
    <property type="component" value="Unassembled WGS sequence"/>
</dbReference>
<name>A0A2G9YWC7_9BACT</name>
<organism evidence="7 8">
    <name type="scientific">Candidatus Nealsonbacteria bacterium CG23_combo_of_CG06-09_8_20_14_all_38_19</name>
    <dbReference type="NCBI Taxonomy" id="1974721"/>
    <lineage>
        <taxon>Bacteria</taxon>
        <taxon>Candidatus Nealsoniibacteriota</taxon>
    </lineage>
</organism>
<protein>
    <recommendedName>
        <fullName evidence="6">Adenylate kinase</fullName>
        <ecNumber evidence="6">2.7.4.3</ecNumber>
    </recommendedName>
</protein>
<dbReference type="InterPro" id="IPR000850">
    <property type="entry name" value="Adenylat/UMP-CMP_kin"/>
</dbReference>
<evidence type="ECO:0000256" key="6">
    <source>
        <dbReference type="RuleBase" id="RU003331"/>
    </source>
</evidence>
<comment type="catalytic activity">
    <reaction evidence="6">
        <text>AMP + ATP = 2 ADP</text>
        <dbReference type="Rhea" id="RHEA:12973"/>
        <dbReference type="ChEBI" id="CHEBI:30616"/>
        <dbReference type="ChEBI" id="CHEBI:456215"/>
        <dbReference type="ChEBI" id="CHEBI:456216"/>
        <dbReference type="EC" id="2.7.4.3"/>
    </reaction>
</comment>
<dbReference type="Gene3D" id="3.40.50.300">
    <property type="entry name" value="P-loop containing nucleotide triphosphate hydrolases"/>
    <property type="match status" value="1"/>
</dbReference>
<evidence type="ECO:0000313" key="8">
    <source>
        <dbReference type="Proteomes" id="UP000230273"/>
    </source>
</evidence>
<dbReference type="EMBL" id="PCRP01000044">
    <property type="protein sequence ID" value="PIP23537.1"/>
    <property type="molecule type" value="Genomic_DNA"/>
</dbReference>
<dbReference type="GO" id="GO:0004017">
    <property type="term" value="F:AMP kinase activity"/>
    <property type="evidence" value="ECO:0007669"/>
    <property type="project" value="UniProtKB-EC"/>
</dbReference>
<dbReference type="Pfam" id="PF00406">
    <property type="entry name" value="ADK"/>
    <property type="match status" value="1"/>
</dbReference>
<keyword evidence="1 5" id="KW-0808">Transferase</keyword>
<dbReference type="InterPro" id="IPR027417">
    <property type="entry name" value="P-loop_NTPase"/>
</dbReference>
<evidence type="ECO:0000256" key="5">
    <source>
        <dbReference type="RuleBase" id="RU003330"/>
    </source>
</evidence>
<evidence type="ECO:0000256" key="2">
    <source>
        <dbReference type="ARBA" id="ARBA00022727"/>
    </source>
</evidence>